<keyword evidence="2" id="KW-0479">Metal-binding</keyword>
<feature type="compositionally biased region" description="Polar residues" evidence="8">
    <location>
        <begin position="249"/>
        <end position="262"/>
    </location>
</feature>
<dbReference type="Pfam" id="PF00096">
    <property type="entry name" value="zf-C2H2"/>
    <property type="match status" value="4"/>
</dbReference>
<name>A0AAD9DNE3_9TELE</name>
<gene>
    <name evidence="11" type="ORF">P4O66_017169</name>
</gene>
<dbReference type="InterPro" id="IPR050457">
    <property type="entry name" value="ZnFinger_BTB_dom_contain"/>
</dbReference>
<comment type="subcellular location">
    <subcellularLocation>
        <location evidence="1">Nucleus</location>
    </subcellularLocation>
</comment>
<sequence length="630" mass="69802">MCFDKAILQHDAECSCHCRTVHRKSTYIPVTIAVLNKTGAECVTMSGADDGCIQFTRHAGDVLFNLNRLRSRHILTDVNILVGGQEFHAHKTVLMACSGFFYTMFVNNQKSDQTVVSLDPKVDPNGFAILLDFMYTSRLTLNEHFILATLTTAIYLQMEHMVETCERFMESRGLCVKQHRAEASSSPEPLPQDIIFNLREVSRNALADIMSLGPPVLHYAVSTSTSSPMRYYGRLPLSVGRPSDASPLFQQGPDTSAITQGRPSPPERQDYKRMNSSGVFPAHQPSRPSVVLQIPPSMSQLDQGHLRGLAGTKVEEEETESFGHSQAVGPHSPLKSDCQPNSPAESSGCSRETVDPQRLVGGSKVHNWKKYKFITLNSSEGEEHHGSDSPSYTVLEPTTKCREHLAMSLSNATSSSGEECVQNARVDSSLCIATHIQGEESNIDISQANHESSSLVCSQCGSRFGMSSENHQRLQRGKPYRCDHCQTAVTYKGNLNSPKSTSSGEKPYRCGVCGAQFNRPANLKTHLRIHSGEKPYKCETCGACFVQVAHLRAHVLIHTGEKPYACNVCATRFRHLQTLKSHLRIHTGEKPYRCETCGLHFRHKSQLRLHLRQKHGAVTNSKALHSGPHR</sequence>
<feature type="domain" description="C2H2-type" evidence="10">
    <location>
        <begin position="592"/>
        <end position="615"/>
    </location>
</feature>
<evidence type="ECO:0000313" key="11">
    <source>
        <dbReference type="EMBL" id="KAK1786769.1"/>
    </source>
</evidence>
<reference evidence="11" key="1">
    <citation type="submission" date="2023-03" db="EMBL/GenBank/DDBJ databases">
        <title>Electrophorus voltai genome.</title>
        <authorList>
            <person name="Bian C."/>
        </authorList>
    </citation>
    <scope>NUCLEOTIDE SEQUENCE</scope>
    <source>
        <strain evidence="11">CB-2022</strain>
        <tissue evidence="11">Muscle</tissue>
    </source>
</reference>
<dbReference type="Pfam" id="PF00651">
    <property type="entry name" value="BTB"/>
    <property type="match status" value="1"/>
</dbReference>
<dbReference type="InterPro" id="IPR000210">
    <property type="entry name" value="BTB/POZ_dom"/>
</dbReference>
<dbReference type="PANTHER" id="PTHR46105:SF25">
    <property type="entry name" value="ZGC:110075 PROTEIN"/>
    <property type="match status" value="1"/>
</dbReference>
<accession>A0AAD9DNE3</accession>
<dbReference type="SUPFAM" id="SSF57667">
    <property type="entry name" value="beta-beta-alpha zinc fingers"/>
    <property type="match status" value="3"/>
</dbReference>
<dbReference type="FunFam" id="3.30.160.60:FF:000105">
    <property type="entry name" value="B-cell CLL/lymphoma 6, member B"/>
    <property type="match status" value="2"/>
</dbReference>
<comment type="caution">
    <text evidence="11">The sequence shown here is derived from an EMBL/GenBank/DDBJ whole genome shotgun (WGS) entry which is preliminary data.</text>
</comment>
<feature type="domain" description="C2H2-type" evidence="10">
    <location>
        <begin position="508"/>
        <end position="535"/>
    </location>
</feature>
<evidence type="ECO:0008006" key="13">
    <source>
        <dbReference type="Google" id="ProtNLM"/>
    </source>
</evidence>
<feature type="compositionally biased region" description="Polar residues" evidence="8">
    <location>
        <begin position="338"/>
        <end position="350"/>
    </location>
</feature>
<evidence type="ECO:0000256" key="5">
    <source>
        <dbReference type="ARBA" id="ARBA00022833"/>
    </source>
</evidence>
<keyword evidence="4 7" id="KW-0863">Zinc-finger</keyword>
<dbReference type="PROSITE" id="PS50097">
    <property type="entry name" value="BTB"/>
    <property type="match status" value="1"/>
</dbReference>
<keyword evidence="12" id="KW-1185">Reference proteome</keyword>
<organism evidence="11 12">
    <name type="scientific">Electrophorus voltai</name>
    <dbReference type="NCBI Taxonomy" id="2609070"/>
    <lineage>
        <taxon>Eukaryota</taxon>
        <taxon>Metazoa</taxon>
        <taxon>Chordata</taxon>
        <taxon>Craniata</taxon>
        <taxon>Vertebrata</taxon>
        <taxon>Euteleostomi</taxon>
        <taxon>Actinopterygii</taxon>
        <taxon>Neopterygii</taxon>
        <taxon>Teleostei</taxon>
        <taxon>Ostariophysi</taxon>
        <taxon>Gymnotiformes</taxon>
        <taxon>Gymnotoidei</taxon>
        <taxon>Gymnotidae</taxon>
        <taxon>Electrophorus</taxon>
    </lineage>
</organism>
<dbReference type="PROSITE" id="PS00028">
    <property type="entry name" value="ZINC_FINGER_C2H2_1"/>
    <property type="match status" value="4"/>
</dbReference>
<feature type="domain" description="C2H2-type" evidence="10">
    <location>
        <begin position="480"/>
        <end position="507"/>
    </location>
</feature>
<dbReference type="Gene3D" id="3.30.710.10">
    <property type="entry name" value="Potassium Channel Kv1.1, Chain A"/>
    <property type="match status" value="1"/>
</dbReference>
<dbReference type="SMART" id="SM00225">
    <property type="entry name" value="BTB"/>
    <property type="match status" value="1"/>
</dbReference>
<evidence type="ECO:0000256" key="7">
    <source>
        <dbReference type="PROSITE-ProRule" id="PRU00042"/>
    </source>
</evidence>
<keyword evidence="5" id="KW-0862">Zinc</keyword>
<evidence type="ECO:0000256" key="2">
    <source>
        <dbReference type="ARBA" id="ARBA00022723"/>
    </source>
</evidence>
<evidence type="ECO:0000256" key="1">
    <source>
        <dbReference type="ARBA" id="ARBA00004123"/>
    </source>
</evidence>
<proteinExistence type="predicted"/>
<feature type="domain" description="C2H2-type" evidence="10">
    <location>
        <begin position="536"/>
        <end position="563"/>
    </location>
</feature>
<evidence type="ECO:0000256" key="4">
    <source>
        <dbReference type="ARBA" id="ARBA00022771"/>
    </source>
</evidence>
<dbReference type="InterPro" id="IPR036236">
    <property type="entry name" value="Znf_C2H2_sf"/>
</dbReference>
<evidence type="ECO:0000256" key="3">
    <source>
        <dbReference type="ARBA" id="ARBA00022737"/>
    </source>
</evidence>
<feature type="domain" description="BTB" evidence="9">
    <location>
        <begin position="76"/>
        <end position="143"/>
    </location>
</feature>
<dbReference type="FunFam" id="3.30.710.10:FF:000025">
    <property type="entry name" value="B-cell lymphoma 6 protein-like"/>
    <property type="match status" value="1"/>
</dbReference>
<dbReference type="AlphaFoldDB" id="A0AAD9DNE3"/>
<keyword evidence="3" id="KW-0677">Repeat</keyword>
<feature type="region of interest" description="Disordered" evidence="8">
    <location>
        <begin position="249"/>
        <end position="269"/>
    </location>
</feature>
<dbReference type="GO" id="GO:0000978">
    <property type="term" value="F:RNA polymerase II cis-regulatory region sequence-specific DNA binding"/>
    <property type="evidence" value="ECO:0007669"/>
    <property type="project" value="TreeGrafter"/>
</dbReference>
<dbReference type="EMBL" id="JAROKS010000024">
    <property type="protein sequence ID" value="KAK1786769.1"/>
    <property type="molecule type" value="Genomic_DNA"/>
</dbReference>
<evidence type="ECO:0000259" key="10">
    <source>
        <dbReference type="PROSITE" id="PS50157"/>
    </source>
</evidence>
<dbReference type="InterPro" id="IPR013087">
    <property type="entry name" value="Znf_C2H2_type"/>
</dbReference>
<evidence type="ECO:0000256" key="6">
    <source>
        <dbReference type="ARBA" id="ARBA00023242"/>
    </source>
</evidence>
<dbReference type="FunFam" id="3.30.160.60:FF:000536">
    <property type="entry name" value="hypermethylated in cancer 2 protein-like"/>
    <property type="match status" value="1"/>
</dbReference>
<protein>
    <recommendedName>
        <fullName evidence="13">BCL6A transcription repressor b</fullName>
    </recommendedName>
</protein>
<dbReference type="InterPro" id="IPR011333">
    <property type="entry name" value="SKP1/BTB/POZ_sf"/>
</dbReference>
<feature type="domain" description="C2H2-type" evidence="10">
    <location>
        <begin position="564"/>
        <end position="591"/>
    </location>
</feature>
<dbReference type="PANTHER" id="PTHR46105">
    <property type="entry name" value="AGAP004733-PA"/>
    <property type="match status" value="1"/>
</dbReference>
<dbReference type="GO" id="GO:0000981">
    <property type="term" value="F:DNA-binding transcription factor activity, RNA polymerase II-specific"/>
    <property type="evidence" value="ECO:0007669"/>
    <property type="project" value="TreeGrafter"/>
</dbReference>
<dbReference type="SMART" id="SM00355">
    <property type="entry name" value="ZnF_C2H2"/>
    <property type="match status" value="4"/>
</dbReference>
<evidence type="ECO:0000256" key="8">
    <source>
        <dbReference type="SAM" id="MobiDB-lite"/>
    </source>
</evidence>
<dbReference type="Proteomes" id="UP001239994">
    <property type="component" value="Unassembled WGS sequence"/>
</dbReference>
<feature type="region of interest" description="Disordered" evidence="8">
    <location>
        <begin position="313"/>
        <end position="357"/>
    </location>
</feature>
<dbReference type="PROSITE" id="PS50157">
    <property type="entry name" value="ZINC_FINGER_C2H2_2"/>
    <property type="match status" value="5"/>
</dbReference>
<keyword evidence="6" id="KW-0539">Nucleus</keyword>
<evidence type="ECO:0000313" key="12">
    <source>
        <dbReference type="Proteomes" id="UP001239994"/>
    </source>
</evidence>
<dbReference type="Gene3D" id="3.30.160.60">
    <property type="entry name" value="Classic Zinc Finger"/>
    <property type="match status" value="5"/>
</dbReference>
<evidence type="ECO:0000259" key="9">
    <source>
        <dbReference type="PROSITE" id="PS50097"/>
    </source>
</evidence>
<dbReference type="FunFam" id="3.30.160.60:FF:000065">
    <property type="entry name" value="B-cell CLL/lymphoma 6, member B"/>
    <property type="match status" value="1"/>
</dbReference>
<dbReference type="GO" id="GO:0008270">
    <property type="term" value="F:zinc ion binding"/>
    <property type="evidence" value="ECO:0007669"/>
    <property type="project" value="UniProtKB-KW"/>
</dbReference>
<dbReference type="SUPFAM" id="SSF54695">
    <property type="entry name" value="POZ domain"/>
    <property type="match status" value="1"/>
</dbReference>